<keyword evidence="2" id="KW-1185">Reference proteome</keyword>
<dbReference type="EMBL" id="KB733577">
    <property type="protein sequence ID" value="ENH98515.1"/>
    <property type="molecule type" value="Genomic_DNA"/>
</dbReference>
<reference evidence="2" key="2">
    <citation type="journal article" date="2013" name="PLoS Genet.">
        <title>Comparative genome structure, secondary metabolite, and effector coding capacity across Cochliobolus pathogens.</title>
        <authorList>
            <person name="Condon B.J."/>
            <person name="Leng Y."/>
            <person name="Wu D."/>
            <person name="Bushley K.E."/>
            <person name="Ohm R.A."/>
            <person name="Otillar R."/>
            <person name="Martin J."/>
            <person name="Schackwitz W."/>
            <person name="Grimwood J."/>
            <person name="MohdZainudin N."/>
            <person name="Xue C."/>
            <person name="Wang R."/>
            <person name="Manning V.A."/>
            <person name="Dhillon B."/>
            <person name="Tu Z.J."/>
            <person name="Steffenson B.J."/>
            <person name="Salamov A."/>
            <person name="Sun H."/>
            <person name="Lowry S."/>
            <person name="LaButti K."/>
            <person name="Han J."/>
            <person name="Copeland A."/>
            <person name="Lindquist E."/>
            <person name="Barry K."/>
            <person name="Schmutz J."/>
            <person name="Baker S.E."/>
            <person name="Ciuffetti L.M."/>
            <person name="Grigoriev I.V."/>
            <person name="Zhong S."/>
            <person name="Turgeon B.G."/>
        </authorList>
    </citation>
    <scope>NUCLEOTIDE SEQUENCE [LARGE SCALE GENOMIC DNA]</scope>
    <source>
        <strain evidence="2">C4 / ATCC 48331 / race T</strain>
    </source>
</reference>
<protein>
    <submittedName>
        <fullName evidence="1">Uncharacterized protein</fullName>
    </submittedName>
</protein>
<name>N4WVV6_COCH4</name>
<dbReference type="AlphaFoldDB" id="N4WVV6"/>
<accession>N4WVV6</accession>
<evidence type="ECO:0000313" key="1">
    <source>
        <dbReference type="EMBL" id="ENH98515.1"/>
    </source>
</evidence>
<proteinExistence type="predicted"/>
<dbReference type="Proteomes" id="UP000012338">
    <property type="component" value="Unassembled WGS sequence"/>
</dbReference>
<sequence>IAWPLLIVGEARLEHKLRIAFPTLLNTASYKSFISFTPHKIATPLIEQYNTRFV</sequence>
<feature type="non-terminal residue" evidence="1">
    <location>
        <position position="1"/>
    </location>
</feature>
<dbReference type="HOGENOM" id="CLU_3055891_0_0_1"/>
<evidence type="ECO:0000313" key="2">
    <source>
        <dbReference type="Proteomes" id="UP000012338"/>
    </source>
</evidence>
<reference evidence="1 2" key="1">
    <citation type="journal article" date="2012" name="PLoS Pathog.">
        <title>Diverse lifestyles and strategies of plant pathogenesis encoded in the genomes of eighteen Dothideomycetes fungi.</title>
        <authorList>
            <person name="Ohm R.A."/>
            <person name="Feau N."/>
            <person name="Henrissat B."/>
            <person name="Schoch C.L."/>
            <person name="Horwitz B.A."/>
            <person name="Barry K.W."/>
            <person name="Condon B.J."/>
            <person name="Copeland A.C."/>
            <person name="Dhillon B."/>
            <person name="Glaser F."/>
            <person name="Hesse C.N."/>
            <person name="Kosti I."/>
            <person name="LaButti K."/>
            <person name="Lindquist E.A."/>
            <person name="Lucas S."/>
            <person name="Salamov A.A."/>
            <person name="Bradshaw R.E."/>
            <person name="Ciuffetti L."/>
            <person name="Hamelin R.C."/>
            <person name="Kema G.H.J."/>
            <person name="Lawrence C."/>
            <person name="Scott J.A."/>
            <person name="Spatafora J.W."/>
            <person name="Turgeon B.G."/>
            <person name="de Wit P.J.G.M."/>
            <person name="Zhong S."/>
            <person name="Goodwin S.B."/>
            <person name="Grigoriev I.V."/>
        </authorList>
    </citation>
    <scope>NUCLEOTIDE SEQUENCE [LARGE SCALE GENOMIC DNA]</scope>
    <source>
        <strain evidence="2">C4 / ATCC 48331 / race T</strain>
    </source>
</reference>
<gene>
    <name evidence="1" type="ORF">COCC4DRAFT_155561</name>
</gene>
<organism evidence="1 2">
    <name type="scientific">Cochliobolus heterostrophus (strain C4 / ATCC 48331 / race T)</name>
    <name type="common">Southern corn leaf blight fungus</name>
    <name type="synonym">Bipolaris maydis</name>
    <dbReference type="NCBI Taxonomy" id="665024"/>
    <lineage>
        <taxon>Eukaryota</taxon>
        <taxon>Fungi</taxon>
        <taxon>Dikarya</taxon>
        <taxon>Ascomycota</taxon>
        <taxon>Pezizomycotina</taxon>
        <taxon>Dothideomycetes</taxon>
        <taxon>Pleosporomycetidae</taxon>
        <taxon>Pleosporales</taxon>
        <taxon>Pleosporineae</taxon>
        <taxon>Pleosporaceae</taxon>
        <taxon>Bipolaris</taxon>
    </lineage>
</organism>